<name>A0ABU6MSG5_9BACI</name>
<feature type="domain" description="Cell envelope-related transcriptional attenuator" evidence="10">
    <location>
        <begin position="85"/>
        <end position="227"/>
    </location>
</feature>
<evidence type="ECO:0000256" key="2">
    <source>
        <dbReference type="ARBA" id="ARBA00022475"/>
    </source>
</evidence>
<keyword evidence="7 9" id="KW-0472">Membrane</keyword>
<dbReference type="Gene3D" id="3.40.630.190">
    <property type="entry name" value="LCP protein"/>
    <property type="match status" value="1"/>
</dbReference>
<dbReference type="HAMAP" id="MF_01140">
    <property type="entry name" value="TagU_transferase"/>
    <property type="match status" value="1"/>
</dbReference>
<reference evidence="11 12" key="1">
    <citation type="submission" date="2023-03" db="EMBL/GenBank/DDBJ databases">
        <title>Bacillus Genome Sequencing.</title>
        <authorList>
            <person name="Dunlap C."/>
        </authorList>
    </citation>
    <scope>NUCLEOTIDE SEQUENCE [LARGE SCALE GENOMIC DNA]</scope>
    <source>
        <strain evidence="11 12">B-615</strain>
    </source>
</reference>
<accession>A0ABU6MSG5</accession>
<keyword evidence="6 9" id="KW-1133">Transmembrane helix</keyword>
<dbReference type="EMBL" id="JARMDB010000003">
    <property type="protein sequence ID" value="MED1565102.1"/>
    <property type="molecule type" value="Genomic_DNA"/>
</dbReference>
<keyword evidence="12" id="KW-1185">Reference proteome</keyword>
<comment type="caution">
    <text evidence="11">The sequence shown here is derived from an EMBL/GenBank/DDBJ whole genome shotgun (WGS) entry which is preliminary data.</text>
</comment>
<dbReference type="NCBIfam" id="TIGR00350">
    <property type="entry name" value="lytR_cpsA_psr"/>
    <property type="match status" value="1"/>
</dbReference>
<feature type="topological domain" description="Extracellular" evidence="9">
    <location>
        <begin position="35"/>
        <end position="310"/>
    </location>
</feature>
<keyword evidence="8 9" id="KW-0961">Cell wall biogenesis/degradation</keyword>
<proteinExistence type="inferred from homology"/>
<keyword evidence="3 9" id="KW-0808">Transferase</keyword>
<dbReference type="InterPro" id="IPR004474">
    <property type="entry name" value="LytR_CpsA_psr"/>
</dbReference>
<dbReference type="InterPro" id="IPR050922">
    <property type="entry name" value="LytR/CpsA/Psr_CW_biosynth"/>
</dbReference>
<keyword evidence="5 9" id="KW-0735">Signal-anchor</keyword>
<evidence type="ECO:0000313" key="11">
    <source>
        <dbReference type="EMBL" id="MED1565102.1"/>
    </source>
</evidence>
<gene>
    <name evidence="9" type="primary">tagU</name>
    <name evidence="11" type="ORF">P4U88_03925</name>
</gene>
<evidence type="ECO:0000256" key="7">
    <source>
        <dbReference type="ARBA" id="ARBA00023136"/>
    </source>
</evidence>
<keyword evidence="2 9" id="KW-1003">Cell membrane</keyword>
<dbReference type="PANTHER" id="PTHR33392:SF6">
    <property type="entry name" value="POLYISOPRENYL-TEICHOIC ACID--PEPTIDOGLYCAN TEICHOIC ACID TRANSFERASE TAGU"/>
    <property type="match status" value="1"/>
</dbReference>
<dbReference type="Pfam" id="PF03816">
    <property type="entry name" value="LytR_cpsA_psr"/>
    <property type="match status" value="1"/>
</dbReference>
<evidence type="ECO:0000259" key="10">
    <source>
        <dbReference type="Pfam" id="PF03816"/>
    </source>
</evidence>
<dbReference type="Proteomes" id="UP001309448">
    <property type="component" value="Unassembled WGS sequence"/>
</dbReference>
<dbReference type="NCBIfam" id="NF006897">
    <property type="entry name" value="PRK09379.1"/>
    <property type="match status" value="1"/>
</dbReference>
<sequence>MVLRKKVKIMKKKILLWILGIIGVLIIGGGVYAYNIYSSVSKTLDEVHKPLKRDQNNKQEEKINKSEPVSILLLGADERGEDKGRSDSLMVITLNPKNNSIKTLSIPRDTYTEIVGKGKSDKINHAYAFGGVDMSVATVEKFLGVPINYYIEVNMEGFKDIVDAVGGVDVNNDLEFSLEGKHFQKGNIHLTGDQALAYTRMRKEDPRGDFGRQMRQRQVMQAVIKKGANLSSLANYGDVLTAIQKNVKTNLTQDQMFDMQKNYKNCLQNSEDIQIPGDGHKAADGIWYYYVPDAAKQDLTNKLKAHLELK</sequence>
<evidence type="ECO:0000256" key="9">
    <source>
        <dbReference type="HAMAP-Rule" id="MF_01140"/>
    </source>
</evidence>
<comment type="subcellular location">
    <subcellularLocation>
        <location evidence="9">Cell membrane</location>
        <topology evidence="9">Single-pass type II membrane protein</topology>
    </subcellularLocation>
</comment>
<evidence type="ECO:0000256" key="1">
    <source>
        <dbReference type="ARBA" id="ARBA00006068"/>
    </source>
</evidence>
<comment type="pathway">
    <text evidence="9">Cell wall biogenesis.</text>
</comment>
<protein>
    <recommendedName>
        <fullName evidence="9">Polyisoprenyl-teichoic acid--peptidoglycan teichoic acid transferase TagU</fullName>
        <ecNumber evidence="9">2.7.8.-</ecNumber>
    </recommendedName>
</protein>
<evidence type="ECO:0000256" key="4">
    <source>
        <dbReference type="ARBA" id="ARBA00022692"/>
    </source>
</evidence>
<comment type="similarity">
    <text evidence="1 9">Belongs to the LytR/CpsA/Psr (LCP) family.</text>
</comment>
<evidence type="ECO:0000256" key="3">
    <source>
        <dbReference type="ARBA" id="ARBA00022679"/>
    </source>
</evidence>
<feature type="topological domain" description="Cytoplasmic" evidence="9">
    <location>
        <begin position="1"/>
        <end position="13"/>
    </location>
</feature>
<keyword evidence="4 9" id="KW-0812">Transmembrane</keyword>
<dbReference type="PANTHER" id="PTHR33392">
    <property type="entry name" value="POLYISOPRENYL-TEICHOIC ACID--PEPTIDOGLYCAN TEICHOIC ACID TRANSFERASE TAGU"/>
    <property type="match status" value="1"/>
</dbReference>
<evidence type="ECO:0000256" key="6">
    <source>
        <dbReference type="ARBA" id="ARBA00022989"/>
    </source>
</evidence>
<evidence type="ECO:0000313" key="12">
    <source>
        <dbReference type="Proteomes" id="UP001309448"/>
    </source>
</evidence>
<comment type="function">
    <text evidence="9">May catalyze the final step in cell wall teichoic acid biosynthesis, the transfer of the anionic cell wall polymers (APs) from their lipid-linked precursor to the cell wall peptidoglycan (PG).</text>
</comment>
<dbReference type="EC" id="2.7.8.-" evidence="9"/>
<evidence type="ECO:0000256" key="5">
    <source>
        <dbReference type="ARBA" id="ARBA00022968"/>
    </source>
</evidence>
<dbReference type="InterPro" id="IPR023734">
    <property type="entry name" value="TagU"/>
</dbReference>
<evidence type="ECO:0000256" key="8">
    <source>
        <dbReference type="ARBA" id="ARBA00023316"/>
    </source>
</evidence>
<organism evidence="11 12">
    <name type="scientific">Bacillus paramycoides</name>
    <dbReference type="NCBI Taxonomy" id="2026194"/>
    <lineage>
        <taxon>Bacteria</taxon>
        <taxon>Bacillati</taxon>
        <taxon>Bacillota</taxon>
        <taxon>Bacilli</taxon>
        <taxon>Bacillales</taxon>
        <taxon>Bacillaceae</taxon>
        <taxon>Bacillus</taxon>
        <taxon>Bacillus cereus group</taxon>
    </lineage>
</organism>
<dbReference type="RefSeq" id="WP_257145128.1">
    <property type="nucleotide sequence ID" value="NZ_JARLYI010000012.1"/>
</dbReference>